<protein>
    <recommendedName>
        <fullName evidence="4">beta-glucosidase</fullName>
        <ecNumber evidence="4">3.2.1.21</ecNumber>
    </recommendedName>
</protein>
<dbReference type="GO" id="GO:0009251">
    <property type="term" value="P:glucan catabolic process"/>
    <property type="evidence" value="ECO:0007669"/>
    <property type="project" value="TreeGrafter"/>
</dbReference>
<evidence type="ECO:0000256" key="7">
    <source>
        <dbReference type="ARBA" id="ARBA00023295"/>
    </source>
</evidence>
<evidence type="ECO:0000256" key="6">
    <source>
        <dbReference type="ARBA" id="ARBA00023180"/>
    </source>
</evidence>
<feature type="non-terminal residue" evidence="8">
    <location>
        <position position="1"/>
    </location>
</feature>
<evidence type="ECO:0000256" key="3">
    <source>
        <dbReference type="ARBA" id="ARBA00005336"/>
    </source>
</evidence>
<evidence type="ECO:0000313" key="8">
    <source>
        <dbReference type="EMBL" id="KAF2182870.1"/>
    </source>
</evidence>
<keyword evidence="6" id="KW-0325">Glycoprotein</keyword>
<dbReference type="Proteomes" id="UP000800200">
    <property type="component" value="Unassembled WGS sequence"/>
</dbReference>
<evidence type="ECO:0000256" key="5">
    <source>
        <dbReference type="ARBA" id="ARBA00022801"/>
    </source>
</evidence>
<dbReference type="PANTHER" id="PTHR42715">
    <property type="entry name" value="BETA-GLUCOSIDASE"/>
    <property type="match status" value="1"/>
</dbReference>
<evidence type="ECO:0000313" key="9">
    <source>
        <dbReference type="Proteomes" id="UP000800200"/>
    </source>
</evidence>
<dbReference type="PRINTS" id="PR00133">
    <property type="entry name" value="GLHYDRLASE3"/>
</dbReference>
<accession>A0A6A6DY16</accession>
<evidence type="ECO:0000256" key="1">
    <source>
        <dbReference type="ARBA" id="ARBA00000448"/>
    </source>
</evidence>
<feature type="non-terminal residue" evidence="8">
    <location>
        <position position="73"/>
    </location>
</feature>
<dbReference type="PANTHER" id="PTHR42715:SF20">
    <property type="entry name" value="BETA-GLUCOSIDASE E-RELATED"/>
    <property type="match status" value="1"/>
</dbReference>
<dbReference type="Gene3D" id="3.20.20.300">
    <property type="entry name" value="Glycoside hydrolase, family 3, N-terminal domain"/>
    <property type="match status" value="1"/>
</dbReference>
<dbReference type="OrthoDB" id="416222at2759"/>
<dbReference type="InterPro" id="IPR017853">
    <property type="entry name" value="GH"/>
</dbReference>
<dbReference type="GO" id="GO:0008422">
    <property type="term" value="F:beta-glucosidase activity"/>
    <property type="evidence" value="ECO:0007669"/>
    <property type="project" value="UniProtKB-EC"/>
</dbReference>
<keyword evidence="9" id="KW-1185">Reference proteome</keyword>
<dbReference type="InterPro" id="IPR001764">
    <property type="entry name" value="Glyco_hydro_3_N"/>
</dbReference>
<comment type="pathway">
    <text evidence="2">Glycan metabolism; cellulose degradation.</text>
</comment>
<dbReference type="InterPro" id="IPR036962">
    <property type="entry name" value="Glyco_hydro_3_N_sf"/>
</dbReference>
<keyword evidence="5 8" id="KW-0378">Hydrolase</keyword>
<proteinExistence type="inferred from homology"/>
<sequence>WEEDYRKAAELVRQMTLVEKVNVTTGVGWMINMCIGKMGSVERLGFPRLCLQDGPLGMRFTDNVTAFPAGITV</sequence>
<dbReference type="SUPFAM" id="SSF51445">
    <property type="entry name" value="(Trans)glycosidases"/>
    <property type="match status" value="1"/>
</dbReference>
<reference evidence="8" key="1">
    <citation type="journal article" date="2020" name="Stud. Mycol.">
        <title>101 Dothideomycetes genomes: a test case for predicting lifestyles and emergence of pathogens.</title>
        <authorList>
            <person name="Haridas S."/>
            <person name="Albert R."/>
            <person name="Binder M."/>
            <person name="Bloem J."/>
            <person name="Labutti K."/>
            <person name="Salamov A."/>
            <person name="Andreopoulos B."/>
            <person name="Baker S."/>
            <person name="Barry K."/>
            <person name="Bills G."/>
            <person name="Bluhm B."/>
            <person name="Cannon C."/>
            <person name="Castanera R."/>
            <person name="Culley D."/>
            <person name="Daum C."/>
            <person name="Ezra D."/>
            <person name="Gonzalez J."/>
            <person name="Henrissat B."/>
            <person name="Kuo A."/>
            <person name="Liang C."/>
            <person name="Lipzen A."/>
            <person name="Lutzoni F."/>
            <person name="Magnuson J."/>
            <person name="Mondo S."/>
            <person name="Nolan M."/>
            <person name="Ohm R."/>
            <person name="Pangilinan J."/>
            <person name="Park H.-J."/>
            <person name="Ramirez L."/>
            <person name="Alfaro M."/>
            <person name="Sun H."/>
            <person name="Tritt A."/>
            <person name="Yoshinaga Y."/>
            <person name="Zwiers L.-H."/>
            <person name="Turgeon B."/>
            <person name="Goodwin S."/>
            <person name="Spatafora J."/>
            <person name="Crous P."/>
            <person name="Grigoriev I."/>
        </authorList>
    </citation>
    <scope>NUCLEOTIDE SEQUENCE</scope>
    <source>
        <strain evidence="8">CBS 207.26</strain>
    </source>
</reference>
<dbReference type="InterPro" id="IPR050288">
    <property type="entry name" value="Cellulose_deg_GH3"/>
</dbReference>
<comment type="similarity">
    <text evidence="3">Belongs to the glycosyl hydrolase 3 family.</text>
</comment>
<organism evidence="8 9">
    <name type="scientific">Zopfia rhizophila CBS 207.26</name>
    <dbReference type="NCBI Taxonomy" id="1314779"/>
    <lineage>
        <taxon>Eukaryota</taxon>
        <taxon>Fungi</taxon>
        <taxon>Dikarya</taxon>
        <taxon>Ascomycota</taxon>
        <taxon>Pezizomycotina</taxon>
        <taxon>Dothideomycetes</taxon>
        <taxon>Dothideomycetes incertae sedis</taxon>
        <taxon>Zopfiaceae</taxon>
        <taxon>Zopfia</taxon>
    </lineage>
</organism>
<dbReference type="AlphaFoldDB" id="A0A6A6DY16"/>
<name>A0A6A6DY16_9PEZI</name>
<dbReference type="EMBL" id="ML994646">
    <property type="protein sequence ID" value="KAF2182870.1"/>
    <property type="molecule type" value="Genomic_DNA"/>
</dbReference>
<dbReference type="EC" id="3.2.1.21" evidence="4"/>
<gene>
    <name evidence="8" type="ORF">K469DRAFT_447806</name>
</gene>
<evidence type="ECO:0000256" key="2">
    <source>
        <dbReference type="ARBA" id="ARBA00004987"/>
    </source>
</evidence>
<keyword evidence="7" id="KW-0326">Glycosidase</keyword>
<comment type="catalytic activity">
    <reaction evidence="1">
        <text>Hydrolysis of terminal, non-reducing beta-D-glucosyl residues with release of beta-D-glucose.</text>
        <dbReference type="EC" id="3.2.1.21"/>
    </reaction>
</comment>
<evidence type="ECO:0000256" key="4">
    <source>
        <dbReference type="ARBA" id="ARBA00012744"/>
    </source>
</evidence>